<reference evidence="8" key="1">
    <citation type="submission" date="2020-10" db="EMBL/GenBank/DDBJ databases">
        <authorList>
            <person name="Kikuchi T."/>
        </authorList>
    </citation>
    <scope>NUCLEOTIDE SEQUENCE</scope>
    <source>
        <strain evidence="8">NKZ352</strain>
    </source>
</reference>
<accession>A0A8S1H234</accession>
<feature type="transmembrane region" description="Helical" evidence="6">
    <location>
        <begin position="106"/>
        <end position="129"/>
    </location>
</feature>
<dbReference type="PANTHER" id="PTHR11662">
    <property type="entry name" value="SOLUTE CARRIER FAMILY 17"/>
    <property type="match status" value="1"/>
</dbReference>
<evidence type="ECO:0000313" key="8">
    <source>
        <dbReference type="EMBL" id="CAD6189224.1"/>
    </source>
</evidence>
<dbReference type="GO" id="GO:0022857">
    <property type="term" value="F:transmembrane transporter activity"/>
    <property type="evidence" value="ECO:0007669"/>
    <property type="project" value="InterPro"/>
</dbReference>
<dbReference type="GO" id="GO:0016020">
    <property type="term" value="C:membrane"/>
    <property type="evidence" value="ECO:0007669"/>
    <property type="project" value="UniProtKB-SubCell"/>
</dbReference>
<feature type="transmembrane region" description="Helical" evidence="6">
    <location>
        <begin position="310"/>
        <end position="330"/>
    </location>
</feature>
<name>A0A8S1H234_9PELO</name>
<dbReference type="GO" id="GO:0006820">
    <property type="term" value="P:monoatomic anion transport"/>
    <property type="evidence" value="ECO:0007669"/>
    <property type="project" value="TreeGrafter"/>
</dbReference>
<dbReference type="InterPro" id="IPR020846">
    <property type="entry name" value="MFS_dom"/>
</dbReference>
<keyword evidence="3 6" id="KW-1133">Transmembrane helix</keyword>
<evidence type="ECO:0000256" key="1">
    <source>
        <dbReference type="ARBA" id="ARBA00004141"/>
    </source>
</evidence>
<feature type="transmembrane region" description="Helical" evidence="6">
    <location>
        <begin position="141"/>
        <end position="161"/>
    </location>
</feature>
<comment type="caution">
    <text evidence="8">The sequence shown here is derived from an EMBL/GenBank/DDBJ whole genome shotgun (WGS) entry which is preliminary data.</text>
</comment>
<evidence type="ECO:0000259" key="7">
    <source>
        <dbReference type="PROSITE" id="PS50850"/>
    </source>
</evidence>
<evidence type="ECO:0000313" key="9">
    <source>
        <dbReference type="Proteomes" id="UP000835052"/>
    </source>
</evidence>
<dbReference type="Pfam" id="PF07690">
    <property type="entry name" value="MFS_1"/>
    <property type="match status" value="1"/>
</dbReference>
<feature type="region of interest" description="Disordered" evidence="5">
    <location>
        <begin position="420"/>
        <end position="443"/>
    </location>
</feature>
<feature type="compositionally biased region" description="Basic and acidic residues" evidence="5">
    <location>
        <begin position="427"/>
        <end position="443"/>
    </location>
</feature>
<evidence type="ECO:0000256" key="6">
    <source>
        <dbReference type="SAM" id="Phobius"/>
    </source>
</evidence>
<protein>
    <recommendedName>
        <fullName evidence="7">Major facilitator superfamily (MFS) profile domain-containing protein</fullName>
    </recommendedName>
</protein>
<keyword evidence="4 6" id="KW-0472">Membrane</keyword>
<dbReference type="OrthoDB" id="5817502at2759"/>
<gene>
    <name evidence="8" type="ORF">CAUJ_LOCUS5143</name>
</gene>
<feature type="transmembrane region" description="Helical" evidence="6">
    <location>
        <begin position="367"/>
        <end position="384"/>
    </location>
</feature>
<dbReference type="Proteomes" id="UP000835052">
    <property type="component" value="Unassembled WGS sequence"/>
</dbReference>
<proteinExistence type="predicted"/>
<feature type="transmembrane region" description="Helical" evidence="6">
    <location>
        <begin position="173"/>
        <end position="192"/>
    </location>
</feature>
<dbReference type="SUPFAM" id="SSF103473">
    <property type="entry name" value="MFS general substrate transporter"/>
    <property type="match status" value="1"/>
</dbReference>
<evidence type="ECO:0000256" key="3">
    <source>
        <dbReference type="ARBA" id="ARBA00022989"/>
    </source>
</evidence>
<evidence type="ECO:0000256" key="4">
    <source>
        <dbReference type="ARBA" id="ARBA00023136"/>
    </source>
</evidence>
<feature type="transmembrane region" description="Helical" evidence="6">
    <location>
        <begin position="337"/>
        <end position="361"/>
    </location>
</feature>
<dbReference type="InterPro" id="IPR050382">
    <property type="entry name" value="MFS_Na/Anion_cotransporter"/>
</dbReference>
<dbReference type="PANTHER" id="PTHR11662:SF405">
    <property type="entry name" value="PROTEIN CBG12249"/>
    <property type="match status" value="1"/>
</dbReference>
<dbReference type="EMBL" id="CAJGYM010000010">
    <property type="protein sequence ID" value="CAD6189224.1"/>
    <property type="molecule type" value="Genomic_DNA"/>
</dbReference>
<evidence type="ECO:0000256" key="5">
    <source>
        <dbReference type="SAM" id="MobiDB-lite"/>
    </source>
</evidence>
<keyword evidence="9" id="KW-1185">Reference proteome</keyword>
<dbReference type="PROSITE" id="PS50850">
    <property type="entry name" value="MFS"/>
    <property type="match status" value="1"/>
</dbReference>
<comment type="subcellular location">
    <subcellularLocation>
        <location evidence="1">Membrane</location>
        <topology evidence="1">Multi-pass membrane protein</topology>
    </subcellularLocation>
</comment>
<organism evidence="8 9">
    <name type="scientific">Caenorhabditis auriculariae</name>
    <dbReference type="NCBI Taxonomy" id="2777116"/>
    <lineage>
        <taxon>Eukaryota</taxon>
        <taxon>Metazoa</taxon>
        <taxon>Ecdysozoa</taxon>
        <taxon>Nematoda</taxon>
        <taxon>Chromadorea</taxon>
        <taxon>Rhabditida</taxon>
        <taxon>Rhabditina</taxon>
        <taxon>Rhabditomorpha</taxon>
        <taxon>Rhabditoidea</taxon>
        <taxon>Rhabditidae</taxon>
        <taxon>Peloderinae</taxon>
        <taxon>Caenorhabditis</taxon>
    </lineage>
</organism>
<feature type="transmembrane region" description="Helical" evidence="6">
    <location>
        <begin position="226"/>
        <end position="245"/>
    </location>
</feature>
<keyword evidence="2 6" id="KW-0812">Transmembrane</keyword>
<sequence length="443" mass="48047">MNLSMAIVCMVKPVEHNLTISNAHSRCVALVEDDPASAGYNGTLDWSPAMQSMSLSATFYGALATILFSGFLADKFGAKNILLLTTLVYSTVTMLTPMLVNISFEAFFVFRILMGVAEGFFFPSIGSLASKWFAPSERSTAAAIYTSGNQVGAATSGLVAAQLCNSSFGWPSIFYFYGFIGISWCIAWSILFTSSPSSNRWINDSERIFLENNGAAFGKKTPKVPWVALVGSKALWAAIICQYAFNFQASAMQSFLPMFLKDQLGLSISENGLYTMVPFLTQLIAKNIFGPLADHIKRRQTLTKTACVKVFQSAGSVGSSICLLVVAYFASCETKELTLAALALYGVFFSAGICGFFTSILSIAPNYGGSLISISMFLGMLGNIRKSGKIQTSYTEYKWEILLTGCAVVNYLLSPRSNLQSSADEESWNKPQEEKPKEILAAG</sequence>
<dbReference type="FunFam" id="1.20.1250.20:FF:000532">
    <property type="entry name" value="SLC (SoLute Carrier) homolog"/>
    <property type="match status" value="1"/>
</dbReference>
<feature type="transmembrane region" description="Helical" evidence="6">
    <location>
        <begin position="53"/>
        <end position="73"/>
    </location>
</feature>
<dbReference type="InterPro" id="IPR036259">
    <property type="entry name" value="MFS_trans_sf"/>
</dbReference>
<dbReference type="InterPro" id="IPR011701">
    <property type="entry name" value="MFS"/>
</dbReference>
<dbReference type="AlphaFoldDB" id="A0A8S1H234"/>
<dbReference type="Gene3D" id="1.20.1250.20">
    <property type="entry name" value="MFS general substrate transporter like domains"/>
    <property type="match status" value="2"/>
</dbReference>
<feature type="domain" description="Major facilitator superfamily (MFS) profile" evidence="7">
    <location>
        <begin position="1"/>
        <end position="422"/>
    </location>
</feature>
<feature type="transmembrane region" description="Helical" evidence="6">
    <location>
        <begin position="80"/>
        <end position="100"/>
    </location>
</feature>
<evidence type="ECO:0000256" key="2">
    <source>
        <dbReference type="ARBA" id="ARBA00022692"/>
    </source>
</evidence>